<keyword evidence="3 5" id="KW-1133">Transmembrane helix</keyword>
<name>A0A914W8P0_9BILA</name>
<feature type="domain" description="Neurotransmitter-gated ion-channel ligand-binding" evidence="6">
    <location>
        <begin position="1"/>
        <end position="46"/>
    </location>
</feature>
<evidence type="ECO:0000256" key="1">
    <source>
        <dbReference type="ARBA" id="ARBA00004141"/>
    </source>
</evidence>
<evidence type="ECO:0000256" key="3">
    <source>
        <dbReference type="ARBA" id="ARBA00022989"/>
    </source>
</evidence>
<dbReference type="Gene3D" id="2.70.170.10">
    <property type="entry name" value="Neurotransmitter-gated ion-channel ligand-binding domain"/>
    <property type="match status" value="1"/>
</dbReference>
<keyword evidence="2 5" id="KW-0812">Transmembrane</keyword>
<dbReference type="GO" id="GO:0004888">
    <property type="term" value="F:transmembrane signaling receptor activity"/>
    <property type="evidence" value="ECO:0007669"/>
    <property type="project" value="InterPro"/>
</dbReference>
<feature type="transmembrane region" description="Helical" evidence="5">
    <location>
        <begin position="108"/>
        <end position="131"/>
    </location>
</feature>
<evidence type="ECO:0000313" key="8">
    <source>
        <dbReference type="Proteomes" id="UP000887566"/>
    </source>
</evidence>
<dbReference type="InterPro" id="IPR006029">
    <property type="entry name" value="Neurotrans-gated_channel_TM"/>
</dbReference>
<dbReference type="CDD" id="cd19051">
    <property type="entry name" value="LGIC_TM_cation"/>
    <property type="match status" value="1"/>
</dbReference>
<keyword evidence="4 5" id="KW-0472">Membrane</keyword>
<dbReference type="FunFam" id="1.20.58.390:FF:000046">
    <property type="entry name" value="AcetylCholine Receptor"/>
    <property type="match status" value="1"/>
</dbReference>
<evidence type="ECO:0000313" key="9">
    <source>
        <dbReference type="WBParaSite" id="PSAMB.scaffold341size55839.g4859.t1"/>
    </source>
</evidence>
<dbReference type="GO" id="GO:0016020">
    <property type="term" value="C:membrane"/>
    <property type="evidence" value="ECO:0007669"/>
    <property type="project" value="UniProtKB-SubCell"/>
</dbReference>
<dbReference type="Proteomes" id="UP000887566">
    <property type="component" value="Unplaced"/>
</dbReference>
<dbReference type="AlphaFoldDB" id="A0A914W8P0"/>
<dbReference type="Pfam" id="PF02932">
    <property type="entry name" value="Neur_chan_memb"/>
    <property type="match status" value="1"/>
</dbReference>
<dbReference type="PANTHER" id="PTHR18945">
    <property type="entry name" value="NEUROTRANSMITTER GATED ION CHANNEL"/>
    <property type="match status" value="1"/>
</dbReference>
<accession>A0A914W8P0</accession>
<dbReference type="SUPFAM" id="SSF90112">
    <property type="entry name" value="Neurotransmitter-gated ion-channel transmembrane pore"/>
    <property type="match status" value="1"/>
</dbReference>
<dbReference type="WBParaSite" id="PSAMB.scaffold341size55839.g4859.t1">
    <property type="protein sequence ID" value="PSAMB.scaffold341size55839.g4859.t1"/>
    <property type="gene ID" value="PSAMB.scaffold341size55839.g4859"/>
</dbReference>
<protein>
    <submittedName>
        <fullName evidence="9">Uncharacterized protein</fullName>
    </submittedName>
</protein>
<dbReference type="Pfam" id="PF02931">
    <property type="entry name" value="Neur_chan_LBD"/>
    <property type="match status" value="1"/>
</dbReference>
<dbReference type="InterPro" id="IPR036734">
    <property type="entry name" value="Neur_chan_lig-bd_sf"/>
</dbReference>
<dbReference type="InterPro" id="IPR006201">
    <property type="entry name" value="Neur_channel"/>
</dbReference>
<feature type="domain" description="Neurotransmitter-gated ion-channel transmembrane" evidence="7">
    <location>
        <begin position="53"/>
        <end position="343"/>
    </location>
</feature>
<proteinExistence type="predicted"/>
<keyword evidence="8" id="KW-1185">Reference proteome</keyword>
<feature type="transmembrane region" description="Helical" evidence="5">
    <location>
        <begin position="78"/>
        <end position="96"/>
    </location>
</feature>
<dbReference type="SUPFAM" id="SSF63712">
    <property type="entry name" value="Nicotinic receptor ligand binding domain-like"/>
    <property type="match status" value="1"/>
</dbReference>
<feature type="transmembrane region" description="Helical" evidence="5">
    <location>
        <begin position="47"/>
        <end position="66"/>
    </location>
</feature>
<dbReference type="Gene3D" id="1.20.58.390">
    <property type="entry name" value="Neurotransmitter-gated ion-channel transmembrane domain"/>
    <property type="match status" value="2"/>
</dbReference>
<evidence type="ECO:0000256" key="4">
    <source>
        <dbReference type="ARBA" id="ARBA00023136"/>
    </source>
</evidence>
<evidence type="ECO:0000256" key="5">
    <source>
        <dbReference type="SAM" id="Phobius"/>
    </source>
</evidence>
<feature type="transmembrane region" description="Helical" evidence="5">
    <location>
        <begin position="143"/>
        <end position="160"/>
    </location>
</feature>
<reference evidence="9" key="1">
    <citation type="submission" date="2022-11" db="UniProtKB">
        <authorList>
            <consortium name="WormBaseParasite"/>
        </authorList>
    </citation>
    <scope>IDENTIFICATION</scope>
</reference>
<feature type="transmembrane region" description="Helical" evidence="5">
    <location>
        <begin position="327"/>
        <end position="347"/>
    </location>
</feature>
<dbReference type="InterPro" id="IPR036719">
    <property type="entry name" value="Neuro-gated_channel_TM_sf"/>
</dbReference>
<organism evidence="8 9">
    <name type="scientific">Plectus sambesii</name>
    <dbReference type="NCBI Taxonomy" id="2011161"/>
    <lineage>
        <taxon>Eukaryota</taxon>
        <taxon>Metazoa</taxon>
        <taxon>Ecdysozoa</taxon>
        <taxon>Nematoda</taxon>
        <taxon>Chromadorea</taxon>
        <taxon>Plectida</taxon>
        <taxon>Plectina</taxon>
        <taxon>Plectoidea</taxon>
        <taxon>Plectidae</taxon>
        <taxon>Plectus</taxon>
    </lineage>
</organism>
<dbReference type="GO" id="GO:0005230">
    <property type="term" value="F:extracellular ligand-gated monoatomic ion channel activity"/>
    <property type="evidence" value="ECO:0007669"/>
    <property type="project" value="InterPro"/>
</dbReference>
<evidence type="ECO:0000256" key="2">
    <source>
        <dbReference type="ARBA" id="ARBA00022692"/>
    </source>
</evidence>
<evidence type="ECO:0000259" key="7">
    <source>
        <dbReference type="Pfam" id="PF02932"/>
    </source>
</evidence>
<comment type="subcellular location">
    <subcellularLocation>
        <location evidence="1">Membrane</location>
        <topology evidence="1">Multi-pass membrane protein</topology>
    </subcellularLocation>
</comment>
<evidence type="ECO:0000259" key="6">
    <source>
        <dbReference type="Pfam" id="PF02931"/>
    </source>
</evidence>
<sequence>MDLSEYVVNGEWILLATPARRTESFYKCCPEPYPSVYFYMHIRRRTLYYGFNLIIPSLLISLMTVLGFTLPPDAGEKITLEITILLSVCFFLSMVAEMTPPTSEAVPLIGTFFSCCMLVVSASVVFTVVVLNLHFRSPDTHEMSPFVRIVLLKWLPWLLMMRRPGQKFSRQAFLHADEDRESNHSAAATMMTPITTPFSQSTESESLMRNVRPLEVGLNVSFADKQLEHHENCCVINNCGQRAPPLGQLGTTACDRTGSVDFEARIHSAIVQLSSPDRGDPAVHAQLLMLHRVYTELKFITQRMQQEDEDEDAQNDWKFAAMVVDRLCLIVFSTFIVASTCGIMFSAPHLNA</sequence>
<dbReference type="InterPro" id="IPR006202">
    <property type="entry name" value="Neur_chan_lig-bd"/>
</dbReference>
<dbReference type="InterPro" id="IPR038050">
    <property type="entry name" value="Neuro_actylchol_rec"/>
</dbReference>